<keyword evidence="5 6" id="KW-0472">Membrane</keyword>
<feature type="transmembrane region" description="Helical" evidence="6">
    <location>
        <begin position="137"/>
        <end position="161"/>
    </location>
</feature>
<evidence type="ECO:0000256" key="1">
    <source>
        <dbReference type="ARBA" id="ARBA00004141"/>
    </source>
</evidence>
<feature type="transmembrane region" description="Helical" evidence="6">
    <location>
        <begin position="334"/>
        <end position="363"/>
    </location>
</feature>
<keyword evidence="8" id="KW-1185">Reference proteome</keyword>
<feature type="transmembrane region" description="Helical" evidence="6">
    <location>
        <begin position="291"/>
        <end position="314"/>
    </location>
</feature>
<keyword evidence="4 6" id="KW-1133">Transmembrane helix</keyword>
<dbReference type="GO" id="GO:0016020">
    <property type="term" value="C:membrane"/>
    <property type="evidence" value="ECO:0007669"/>
    <property type="project" value="UniProtKB-SubCell"/>
</dbReference>
<feature type="transmembrane region" description="Helical" evidence="6">
    <location>
        <begin position="453"/>
        <end position="482"/>
    </location>
</feature>
<dbReference type="Gene3D" id="1.20.1740.10">
    <property type="entry name" value="Amino acid/polyamine transporter I"/>
    <property type="match status" value="1"/>
</dbReference>
<sequence>MDDKIHGEAETAPHLKEKGLDPLTHSTVNASGHEDSLQRQYHLIATFSVALTIDSAWTALGGSLAIAIGMGLYITLIYWLTQKANGGPAGVLYEYLVACFCYLLIGASLAEFASSIPSTGGVYHWASVASGPRYGRMVGFFAGLCNFFAWMFDLAGAYSIASSSVLGMYSIWNDAYVPQAWHAYVTFVVLVFISCLVLIFGNRWLPVLNQIGAFLVVGGGLITIIVCATMSQHAPSSFVWSNFSENNVTGWSDGVAFMIGVLNGAYTIGTPDGVTKLAEELPNPSHDMPKAIFVQVGIGTISGFLYAIAILYSITDLDAVVAGEFPLTVIYGQATGSAAGAFGLLLILFLNVFVACITTYLAVSRAWWALARDNVTPLAKLFKQANSRLSCPIQSVIFVGIFCCGLGAIQLGSAAAATDLFGSFIILSTLSYALAIAAHLLTRRRNIPKGPFWMGSAGFAINLSALAVILVLDVFFCFPALYTTTVSTMNYNSVILVGLALLITAWWLVHGRSNYPTPKVLSLYTKDGLM</sequence>
<evidence type="ECO:0000256" key="6">
    <source>
        <dbReference type="SAM" id="Phobius"/>
    </source>
</evidence>
<dbReference type="InterPro" id="IPR002293">
    <property type="entry name" value="AA/rel_permease1"/>
</dbReference>
<evidence type="ECO:0000313" key="7">
    <source>
        <dbReference type="EMBL" id="CAF9924215.1"/>
    </source>
</evidence>
<feature type="transmembrane region" description="Helical" evidence="6">
    <location>
        <begin position="389"/>
        <end position="409"/>
    </location>
</feature>
<evidence type="ECO:0000256" key="3">
    <source>
        <dbReference type="ARBA" id="ARBA00022692"/>
    </source>
</evidence>
<feature type="transmembrane region" description="Helical" evidence="6">
    <location>
        <begin position="92"/>
        <end position="116"/>
    </location>
</feature>
<keyword evidence="3 6" id="KW-0812">Transmembrane</keyword>
<comment type="caution">
    <text evidence="7">The sequence shown here is derived from an EMBL/GenBank/DDBJ whole genome shotgun (WGS) entry which is preliminary data.</text>
</comment>
<protein>
    <recommendedName>
        <fullName evidence="9">Choline transport protein</fullName>
    </recommendedName>
</protein>
<dbReference type="PIRSF" id="PIRSF006060">
    <property type="entry name" value="AA_transporter"/>
    <property type="match status" value="1"/>
</dbReference>
<feature type="transmembrane region" description="Helical" evidence="6">
    <location>
        <begin position="181"/>
        <end position="200"/>
    </location>
</feature>
<evidence type="ECO:0000256" key="5">
    <source>
        <dbReference type="ARBA" id="ARBA00023136"/>
    </source>
</evidence>
<evidence type="ECO:0000256" key="2">
    <source>
        <dbReference type="ARBA" id="ARBA00022448"/>
    </source>
</evidence>
<feature type="transmembrane region" description="Helical" evidence="6">
    <location>
        <begin position="251"/>
        <end position="270"/>
    </location>
</feature>
<feature type="transmembrane region" description="Helical" evidence="6">
    <location>
        <begin position="212"/>
        <end position="231"/>
    </location>
</feature>
<name>A0A8H3IR15_9LECA</name>
<feature type="transmembrane region" description="Helical" evidence="6">
    <location>
        <begin position="421"/>
        <end position="441"/>
    </location>
</feature>
<dbReference type="GO" id="GO:0006865">
    <property type="term" value="P:amino acid transport"/>
    <property type="evidence" value="ECO:0007669"/>
    <property type="project" value="InterPro"/>
</dbReference>
<dbReference type="PANTHER" id="PTHR45649:SF27">
    <property type="entry name" value="CHOLINE TRANSPORTER (EUROFUNG)"/>
    <property type="match status" value="1"/>
</dbReference>
<evidence type="ECO:0000313" key="8">
    <source>
        <dbReference type="Proteomes" id="UP000664169"/>
    </source>
</evidence>
<feature type="transmembrane region" description="Helical" evidence="6">
    <location>
        <begin position="488"/>
        <end position="509"/>
    </location>
</feature>
<dbReference type="OrthoDB" id="3900342at2759"/>
<dbReference type="PANTHER" id="PTHR45649">
    <property type="entry name" value="AMINO-ACID PERMEASE BAT1"/>
    <property type="match status" value="1"/>
</dbReference>
<dbReference type="Proteomes" id="UP000664169">
    <property type="component" value="Unassembled WGS sequence"/>
</dbReference>
<gene>
    <name evidence="7" type="ORF">GOMPHAMPRED_003554</name>
</gene>
<evidence type="ECO:0008006" key="9">
    <source>
        <dbReference type="Google" id="ProtNLM"/>
    </source>
</evidence>
<dbReference type="Pfam" id="PF13520">
    <property type="entry name" value="AA_permease_2"/>
    <property type="match status" value="1"/>
</dbReference>
<evidence type="ECO:0000256" key="4">
    <source>
        <dbReference type="ARBA" id="ARBA00022989"/>
    </source>
</evidence>
<dbReference type="EMBL" id="CAJPDQ010000021">
    <property type="protein sequence ID" value="CAF9924215.1"/>
    <property type="molecule type" value="Genomic_DNA"/>
</dbReference>
<dbReference type="GO" id="GO:0022857">
    <property type="term" value="F:transmembrane transporter activity"/>
    <property type="evidence" value="ECO:0007669"/>
    <property type="project" value="InterPro"/>
</dbReference>
<dbReference type="InterPro" id="IPR004840">
    <property type="entry name" value="Amino_acid_permease_CS"/>
</dbReference>
<keyword evidence="2" id="KW-0813">Transport</keyword>
<dbReference type="AlphaFoldDB" id="A0A8H3IR15"/>
<feature type="transmembrane region" description="Helical" evidence="6">
    <location>
        <begin position="57"/>
        <end position="80"/>
    </location>
</feature>
<accession>A0A8H3IR15</accession>
<reference evidence="7" key="1">
    <citation type="submission" date="2021-03" db="EMBL/GenBank/DDBJ databases">
        <authorList>
            <person name="Tagirdzhanova G."/>
        </authorList>
    </citation>
    <scope>NUCLEOTIDE SEQUENCE</scope>
</reference>
<proteinExistence type="predicted"/>
<comment type="subcellular location">
    <subcellularLocation>
        <location evidence="1">Membrane</location>
        <topology evidence="1">Multi-pass membrane protein</topology>
    </subcellularLocation>
</comment>
<organism evidence="7 8">
    <name type="scientific">Gomphillus americanus</name>
    <dbReference type="NCBI Taxonomy" id="1940652"/>
    <lineage>
        <taxon>Eukaryota</taxon>
        <taxon>Fungi</taxon>
        <taxon>Dikarya</taxon>
        <taxon>Ascomycota</taxon>
        <taxon>Pezizomycotina</taxon>
        <taxon>Lecanoromycetes</taxon>
        <taxon>OSLEUM clade</taxon>
        <taxon>Ostropomycetidae</taxon>
        <taxon>Ostropales</taxon>
        <taxon>Graphidaceae</taxon>
        <taxon>Gomphilloideae</taxon>
        <taxon>Gomphillus</taxon>
    </lineage>
</organism>
<dbReference type="PROSITE" id="PS00218">
    <property type="entry name" value="AMINO_ACID_PERMEASE_1"/>
    <property type="match status" value="1"/>
</dbReference>